<dbReference type="EMBL" id="JQIF01000012">
    <property type="protein sequence ID" value="KGJ54661.1"/>
    <property type="molecule type" value="Genomic_DNA"/>
</dbReference>
<gene>
    <name evidence="1" type="ORF">CIAN88_02395</name>
    <name evidence="3" type="ORF">G4D54_00980</name>
    <name evidence="2" type="ORF">GT664_21315</name>
</gene>
<evidence type="ECO:0000313" key="5">
    <source>
        <dbReference type="Proteomes" id="UP000503330"/>
    </source>
</evidence>
<dbReference type="EMBL" id="CP048838">
    <property type="protein sequence ID" value="QJA01082.1"/>
    <property type="molecule type" value="Genomic_DNA"/>
</dbReference>
<proteinExistence type="predicted"/>
<evidence type="ECO:0000313" key="3">
    <source>
        <dbReference type="EMBL" id="QJA01082.1"/>
    </source>
</evidence>
<organism evidence="1 4">
    <name type="scientific">Clostridium innocuum</name>
    <dbReference type="NCBI Taxonomy" id="1522"/>
    <lineage>
        <taxon>Bacteria</taxon>
        <taxon>Bacillati</taxon>
        <taxon>Bacillota</taxon>
        <taxon>Clostridia</taxon>
        <taxon>Eubacteriales</taxon>
        <taxon>Clostridiaceae</taxon>
        <taxon>Clostridium</taxon>
    </lineage>
</organism>
<reference evidence="3 5" key="3">
    <citation type="submission" date="2020-02" db="EMBL/GenBank/DDBJ databases">
        <authorList>
            <person name="Kociolek L.K."/>
            <person name="Ozer E.A."/>
        </authorList>
    </citation>
    <scope>NUCLEOTIDE SEQUENCE [LARGE SCALE GENOMIC DNA]</scope>
    <source>
        <strain evidence="3 5">ATCC 14501</strain>
    </source>
</reference>
<dbReference type="Proteomes" id="UP000503330">
    <property type="component" value="Chromosome"/>
</dbReference>
<dbReference type="Proteomes" id="UP000604383">
    <property type="component" value="Unassembled WGS sequence"/>
</dbReference>
<dbReference type="EMBL" id="WWTN01000063">
    <property type="protein sequence ID" value="MZH58228.1"/>
    <property type="molecule type" value="Genomic_DNA"/>
</dbReference>
<dbReference type="AlphaFoldDB" id="A0A099IAR0"/>
<reference evidence="2" key="2">
    <citation type="journal article" date="2019" name="Nat. Med.">
        <title>A library of human gut bacterial isolates paired with longitudinal multiomics data enables mechanistic microbiome research.</title>
        <authorList>
            <person name="Poyet M."/>
            <person name="Groussin M."/>
            <person name="Gibbons S.M."/>
            <person name="Avila-Pacheco J."/>
            <person name="Jiang X."/>
            <person name="Kearney S.M."/>
            <person name="Perrotta A.R."/>
            <person name="Berdy B."/>
            <person name="Zhao S."/>
            <person name="Lieberman T.D."/>
            <person name="Swanson P.K."/>
            <person name="Smith M."/>
            <person name="Roesemann S."/>
            <person name="Alexander J.E."/>
            <person name="Rich S.A."/>
            <person name="Livny J."/>
            <person name="Vlamakis H."/>
            <person name="Clish C."/>
            <person name="Bullock K."/>
            <person name="Deik A."/>
            <person name="Scott J."/>
            <person name="Pierce K.A."/>
            <person name="Xavier R.J."/>
            <person name="Alm E.J."/>
        </authorList>
    </citation>
    <scope>NUCLEOTIDE SEQUENCE</scope>
    <source>
        <strain evidence="2">BIOML-A12</strain>
    </source>
</reference>
<dbReference type="Proteomes" id="UP000030008">
    <property type="component" value="Unassembled WGS sequence"/>
</dbReference>
<evidence type="ECO:0000313" key="2">
    <source>
        <dbReference type="EMBL" id="MZH58228.1"/>
    </source>
</evidence>
<evidence type="ECO:0000313" key="1">
    <source>
        <dbReference type="EMBL" id="KGJ54661.1"/>
    </source>
</evidence>
<accession>A0A099IAR0</accession>
<sequence>MGSCSIFNGRVGMTVTDNEIYRIIVDIMDIQNEPENIFELDNWIRQIGLQEVYKKIIQIYSINLM</sequence>
<name>A0A099IAR0_CLOIN</name>
<reference evidence="1 4" key="1">
    <citation type="submission" date="2014-08" db="EMBL/GenBank/DDBJ databases">
        <title>Clostridium innocuum, an unnegligible vancomycin-resistant pathogen causing extra-intestinal infections.</title>
        <authorList>
            <person name="Feng Y."/>
            <person name="Chiu C.-H."/>
        </authorList>
    </citation>
    <scope>NUCLEOTIDE SEQUENCE [LARGE SCALE GENOMIC DNA]</scope>
    <source>
        <strain evidence="1 4">AN88</strain>
    </source>
</reference>
<evidence type="ECO:0000313" key="4">
    <source>
        <dbReference type="Proteomes" id="UP000030008"/>
    </source>
</evidence>
<protein>
    <submittedName>
        <fullName evidence="1">Uncharacterized protein</fullName>
    </submittedName>
</protein>